<name>A0AAD1XBH9_EUPCR</name>
<comment type="caution">
    <text evidence="3">The sequence shown here is derived from an EMBL/GenBank/DDBJ whole genome shotgun (WGS) entry which is preliminary data.</text>
</comment>
<evidence type="ECO:0000256" key="1">
    <source>
        <dbReference type="SAM" id="MobiDB-lite"/>
    </source>
</evidence>
<protein>
    <submittedName>
        <fullName evidence="3">Uncharacterized protein</fullName>
    </submittedName>
</protein>
<feature type="region of interest" description="Disordered" evidence="1">
    <location>
        <begin position="46"/>
        <end position="121"/>
    </location>
</feature>
<reference evidence="3" key="1">
    <citation type="submission" date="2023-07" db="EMBL/GenBank/DDBJ databases">
        <authorList>
            <consortium name="AG Swart"/>
            <person name="Singh M."/>
            <person name="Singh A."/>
            <person name="Seah K."/>
            <person name="Emmerich C."/>
        </authorList>
    </citation>
    <scope>NUCLEOTIDE SEQUENCE</scope>
    <source>
        <strain evidence="3">DP1</strain>
    </source>
</reference>
<organism evidence="3 4">
    <name type="scientific">Euplotes crassus</name>
    <dbReference type="NCBI Taxonomy" id="5936"/>
    <lineage>
        <taxon>Eukaryota</taxon>
        <taxon>Sar</taxon>
        <taxon>Alveolata</taxon>
        <taxon>Ciliophora</taxon>
        <taxon>Intramacronucleata</taxon>
        <taxon>Spirotrichea</taxon>
        <taxon>Hypotrichia</taxon>
        <taxon>Euplotida</taxon>
        <taxon>Euplotidae</taxon>
        <taxon>Moneuplotes</taxon>
    </lineage>
</organism>
<dbReference type="Proteomes" id="UP001295684">
    <property type="component" value="Unassembled WGS sequence"/>
</dbReference>
<feature type="transmembrane region" description="Helical" evidence="2">
    <location>
        <begin position="16"/>
        <end position="34"/>
    </location>
</feature>
<keyword evidence="2" id="KW-0472">Membrane</keyword>
<evidence type="ECO:0000313" key="4">
    <source>
        <dbReference type="Proteomes" id="UP001295684"/>
    </source>
</evidence>
<evidence type="ECO:0000256" key="2">
    <source>
        <dbReference type="SAM" id="Phobius"/>
    </source>
</evidence>
<proteinExistence type="predicted"/>
<dbReference type="AlphaFoldDB" id="A0AAD1XBH9"/>
<keyword evidence="4" id="KW-1185">Reference proteome</keyword>
<feature type="compositionally biased region" description="Basic and acidic residues" evidence="1">
    <location>
        <begin position="110"/>
        <end position="121"/>
    </location>
</feature>
<sequence length="391" mass="44727">MGSAASKEGEDTTKRTVLTVAGISALVAGGYICYRYGVFSRKNQVEQKEKIDQTKAEEVKDEEVNTKDVKREEAKVSQETAIKKEDKSKSSQGQGAPICDDPVVEVESEGELKTSTKKENEPIEEVKLDENFINMMKNFEATLTEPQKEYCEEECAKLIKELNKSKDGYVEELKHLSKDDILKMLKVTGRLGKSRSKLIRHKNQDTRANLVKSNPDAYFQYAVKSIIEEEGLYNESIDYVLQRVGVSQDDFFNIQSIYMNDSQFCEALTKIDMETLPLNEGGEEKQLEQIPKKACKNMLKQLYKDAEKIFDSLYKQKVEDTNMKELSPVLFETIANDLMFVKNGYRMDDVLRIASDCKLMNDKEFMDYIQKYQNKLLASIVQVDSQQPMNA</sequence>
<dbReference type="EMBL" id="CAMPGE010006847">
    <property type="protein sequence ID" value="CAI2365748.1"/>
    <property type="molecule type" value="Genomic_DNA"/>
</dbReference>
<keyword evidence="2" id="KW-0812">Transmembrane</keyword>
<feature type="compositionally biased region" description="Basic and acidic residues" evidence="1">
    <location>
        <begin position="46"/>
        <end position="89"/>
    </location>
</feature>
<keyword evidence="2" id="KW-1133">Transmembrane helix</keyword>
<accession>A0AAD1XBH9</accession>
<evidence type="ECO:0000313" key="3">
    <source>
        <dbReference type="EMBL" id="CAI2365748.1"/>
    </source>
</evidence>
<gene>
    <name evidence="3" type="ORF">ECRASSUSDP1_LOCUS7041</name>
</gene>